<dbReference type="CDD" id="cd07012">
    <property type="entry name" value="PBP2_Bug_TTT"/>
    <property type="match status" value="1"/>
</dbReference>
<keyword evidence="6" id="KW-1185">Reference proteome</keyword>
<keyword evidence="2" id="KW-0732">Signal</keyword>
<dbReference type="Pfam" id="PF03401">
    <property type="entry name" value="TctC"/>
    <property type="match status" value="1"/>
</dbReference>
<proteinExistence type="inferred from homology"/>
<reference evidence="4 6" key="2">
    <citation type="submission" date="2024-05" db="EMBL/GenBank/DDBJ databases">
        <title>Achromobacter denitrificans. BP1, complete genome.</title>
        <authorList>
            <person name="Zhang B."/>
        </authorList>
    </citation>
    <scope>NUCLEOTIDE SEQUENCE [LARGE SCALE GENOMIC DNA]</scope>
    <source>
        <strain evidence="4 6">BP1</strain>
    </source>
</reference>
<dbReference type="PIRSF" id="PIRSF017082">
    <property type="entry name" value="YflP"/>
    <property type="match status" value="1"/>
</dbReference>
<name>A0A6N0JQP4_ACHDE</name>
<dbReference type="InterPro" id="IPR042100">
    <property type="entry name" value="Bug_dom1"/>
</dbReference>
<protein>
    <submittedName>
        <fullName evidence="3">Tripartite tricarboxylate transporter substrate binding protein</fullName>
    </submittedName>
</protein>
<accession>A0A6N0JQP4</accession>
<dbReference type="PANTHER" id="PTHR42928">
    <property type="entry name" value="TRICARBOXYLATE-BINDING PROTEIN"/>
    <property type="match status" value="1"/>
</dbReference>
<feature type="chain" id="PRO_5026765170" evidence="2">
    <location>
        <begin position="24"/>
        <end position="322"/>
    </location>
</feature>
<evidence type="ECO:0000313" key="5">
    <source>
        <dbReference type="Proteomes" id="UP000509782"/>
    </source>
</evidence>
<evidence type="ECO:0000256" key="1">
    <source>
        <dbReference type="ARBA" id="ARBA00006987"/>
    </source>
</evidence>
<dbReference type="Proteomes" id="UP001446337">
    <property type="component" value="Chromosome"/>
</dbReference>
<feature type="signal peptide" evidence="2">
    <location>
        <begin position="1"/>
        <end position="23"/>
    </location>
</feature>
<evidence type="ECO:0000313" key="3">
    <source>
        <dbReference type="EMBL" id="QKQ49397.1"/>
    </source>
</evidence>
<evidence type="ECO:0000313" key="6">
    <source>
        <dbReference type="Proteomes" id="UP001446337"/>
    </source>
</evidence>
<organism evidence="3 5">
    <name type="scientific">Achromobacter denitrificans</name>
    <name type="common">Alcaligenes denitrificans</name>
    <dbReference type="NCBI Taxonomy" id="32002"/>
    <lineage>
        <taxon>Bacteria</taxon>
        <taxon>Pseudomonadati</taxon>
        <taxon>Pseudomonadota</taxon>
        <taxon>Betaproteobacteria</taxon>
        <taxon>Burkholderiales</taxon>
        <taxon>Alcaligenaceae</taxon>
        <taxon>Achromobacter</taxon>
    </lineage>
</organism>
<dbReference type="AlphaFoldDB" id="A0A6N0JQP4"/>
<evidence type="ECO:0000313" key="4">
    <source>
        <dbReference type="EMBL" id="XAN16119.1"/>
    </source>
</evidence>
<gene>
    <name evidence="4" type="ORF">AAIK43_32915</name>
    <name evidence="3" type="ORF">FOC81_22880</name>
</gene>
<evidence type="ECO:0000256" key="2">
    <source>
        <dbReference type="SAM" id="SignalP"/>
    </source>
</evidence>
<dbReference type="InterPro" id="IPR005064">
    <property type="entry name" value="BUG"/>
</dbReference>
<dbReference type="SUPFAM" id="SSF53850">
    <property type="entry name" value="Periplasmic binding protein-like II"/>
    <property type="match status" value="1"/>
</dbReference>
<dbReference type="RefSeq" id="WP_123786086.1">
    <property type="nucleotide sequence ID" value="NZ_CP036344.1"/>
</dbReference>
<dbReference type="Gene3D" id="3.40.190.150">
    <property type="entry name" value="Bordetella uptake gene, domain 1"/>
    <property type="match status" value="1"/>
</dbReference>
<comment type="similarity">
    <text evidence="1">Belongs to the UPF0065 (bug) family.</text>
</comment>
<dbReference type="PANTHER" id="PTHR42928:SF5">
    <property type="entry name" value="BLR1237 PROTEIN"/>
    <property type="match status" value="1"/>
</dbReference>
<sequence>MKRMKKLAAAGAICVAMPGVATSADWPGKPMTVIVPYGPGGGVDVFTRPLAAGLSKELGQPMIVENRPGAGGIIGVQHVSKANPDGYTYLSGGVHQPMAEGLYPKRNYDLDKDFVPVALTAYVPTVLVVTNNAPYKTVREFVAYAKAHPGDINYCSSGNGTSQHLVGEQFKRLTGINVTHVPYRGTAAAMTDLIAGHCSLMFDGLGTSASQIRSGSIRPLAVVTKNRSTLFPDIPTLKEAGGPDMDATIWYGWWTRQGTPPAVVKRMAEAIRNTLKDPAVAETWKLQGAEVPTMPYAETGPYVHAEIERWTQAVKELGISVD</sequence>
<dbReference type="EMBL" id="CP054569">
    <property type="protein sequence ID" value="QKQ49397.1"/>
    <property type="molecule type" value="Genomic_DNA"/>
</dbReference>
<dbReference type="EMBL" id="CP154792">
    <property type="protein sequence ID" value="XAN16119.1"/>
    <property type="molecule type" value="Genomic_DNA"/>
</dbReference>
<dbReference type="Gene3D" id="3.40.190.10">
    <property type="entry name" value="Periplasmic binding protein-like II"/>
    <property type="match status" value="1"/>
</dbReference>
<reference evidence="3 5" key="1">
    <citation type="submission" date="2020-05" db="EMBL/GenBank/DDBJ databases">
        <title>FDA dAtabase for Regulatory Grade micrObial Sequences (FDA-ARGOS): Supporting development and validation of Infectious Disease Dx tests.</title>
        <authorList>
            <person name="Sproer C."/>
            <person name="Gronow S."/>
            <person name="Severitt S."/>
            <person name="Schroder I."/>
            <person name="Tallon L."/>
            <person name="Sadzewicz L."/>
            <person name="Zhao X."/>
            <person name="Vavikolanu K."/>
            <person name="Mehta A."/>
            <person name="Aluvathingal J."/>
            <person name="Nadendla S."/>
            <person name="Myers T."/>
            <person name="Yan Y."/>
            <person name="Sichtig H."/>
        </authorList>
    </citation>
    <scope>NUCLEOTIDE SEQUENCE [LARGE SCALE GENOMIC DNA]</scope>
    <source>
        <strain evidence="3 5">FDAARGOS_787</strain>
    </source>
</reference>
<dbReference type="Proteomes" id="UP000509782">
    <property type="component" value="Chromosome"/>
</dbReference>